<name>A0ACD3AZG0_9AGAR</name>
<sequence>MAFPSPVGGIPLAIDFIPSILFATLFGLLIPLIIYRAYDRASRTILLIGTVIFTVEHTVLYSLRAAAANTDNTSAGFLTYMQADFTIGYVGISFDLVNLLRCLLVNSTFGSETQRESPEVKSRLLSRRYEPQYEMLPEGTPDYPKRRFWIRRTCNILTFALFVGMIPGTISSGHYSSDIHNTTTAAHLGLLRYVSAGVTLLLTSIILGMTIWARFLPRVNMNAANLLSCLSSLVCVVAIYRLNVMKFTTDSLDSTAPGSQNRPIEKIMFYLFHSSPEWLVSFTFFTFNLRQMVGSGISGDRRWGDETAEEKAKRAEKEEIRMEQRKKRIAQKEAKGRPVTAFTGYLPVERMDSENIPV</sequence>
<dbReference type="Proteomes" id="UP000308600">
    <property type="component" value="Unassembled WGS sequence"/>
</dbReference>
<keyword evidence="2" id="KW-1185">Reference proteome</keyword>
<proteinExistence type="predicted"/>
<reference evidence="1 2" key="1">
    <citation type="journal article" date="2019" name="Nat. Ecol. Evol.">
        <title>Megaphylogeny resolves global patterns of mushroom evolution.</title>
        <authorList>
            <person name="Varga T."/>
            <person name="Krizsan K."/>
            <person name="Foldi C."/>
            <person name="Dima B."/>
            <person name="Sanchez-Garcia M."/>
            <person name="Sanchez-Ramirez S."/>
            <person name="Szollosi G.J."/>
            <person name="Szarkandi J.G."/>
            <person name="Papp V."/>
            <person name="Albert L."/>
            <person name="Andreopoulos W."/>
            <person name="Angelini C."/>
            <person name="Antonin V."/>
            <person name="Barry K.W."/>
            <person name="Bougher N.L."/>
            <person name="Buchanan P."/>
            <person name="Buyck B."/>
            <person name="Bense V."/>
            <person name="Catcheside P."/>
            <person name="Chovatia M."/>
            <person name="Cooper J."/>
            <person name="Damon W."/>
            <person name="Desjardin D."/>
            <person name="Finy P."/>
            <person name="Geml J."/>
            <person name="Haridas S."/>
            <person name="Hughes K."/>
            <person name="Justo A."/>
            <person name="Karasinski D."/>
            <person name="Kautmanova I."/>
            <person name="Kiss B."/>
            <person name="Kocsube S."/>
            <person name="Kotiranta H."/>
            <person name="LaButti K.M."/>
            <person name="Lechner B.E."/>
            <person name="Liimatainen K."/>
            <person name="Lipzen A."/>
            <person name="Lukacs Z."/>
            <person name="Mihaltcheva S."/>
            <person name="Morgado L.N."/>
            <person name="Niskanen T."/>
            <person name="Noordeloos M.E."/>
            <person name="Ohm R.A."/>
            <person name="Ortiz-Santana B."/>
            <person name="Ovrebo C."/>
            <person name="Racz N."/>
            <person name="Riley R."/>
            <person name="Savchenko A."/>
            <person name="Shiryaev A."/>
            <person name="Soop K."/>
            <person name="Spirin V."/>
            <person name="Szebenyi C."/>
            <person name="Tomsovsky M."/>
            <person name="Tulloss R.E."/>
            <person name="Uehling J."/>
            <person name="Grigoriev I.V."/>
            <person name="Vagvolgyi C."/>
            <person name="Papp T."/>
            <person name="Martin F.M."/>
            <person name="Miettinen O."/>
            <person name="Hibbett D.S."/>
            <person name="Nagy L.G."/>
        </authorList>
    </citation>
    <scope>NUCLEOTIDE SEQUENCE [LARGE SCALE GENOMIC DNA]</scope>
    <source>
        <strain evidence="1 2">NL-1719</strain>
    </source>
</reference>
<evidence type="ECO:0000313" key="1">
    <source>
        <dbReference type="EMBL" id="TFK70684.1"/>
    </source>
</evidence>
<organism evidence="1 2">
    <name type="scientific">Pluteus cervinus</name>
    <dbReference type="NCBI Taxonomy" id="181527"/>
    <lineage>
        <taxon>Eukaryota</taxon>
        <taxon>Fungi</taxon>
        <taxon>Dikarya</taxon>
        <taxon>Basidiomycota</taxon>
        <taxon>Agaricomycotina</taxon>
        <taxon>Agaricomycetes</taxon>
        <taxon>Agaricomycetidae</taxon>
        <taxon>Agaricales</taxon>
        <taxon>Pluteineae</taxon>
        <taxon>Pluteaceae</taxon>
        <taxon>Pluteus</taxon>
    </lineage>
</organism>
<dbReference type="EMBL" id="ML208309">
    <property type="protein sequence ID" value="TFK70684.1"/>
    <property type="molecule type" value="Genomic_DNA"/>
</dbReference>
<evidence type="ECO:0000313" key="2">
    <source>
        <dbReference type="Proteomes" id="UP000308600"/>
    </source>
</evidence>
<gene>
    <name evidence="1" type="ORF">BDN72DRAFT_525370</name>
</gene>
<accession>A0ACD3AZG0</accession>
<protein>
    <submittedName>
        <fullName evidence="1">Uncharacterized protein</fullName>
    </submittedName>
</protein>